<sequence>MVLFIYEKGSENYMNKKNEFVISKDVIDECLADSIEKKAK</sequence>
<name>A0ABU7UH93_9CLOT</name>
<evidence type="ECO:0000313" key="1">
    <source>
        <dbReference type="EMBL" id="MEF2110772.1"/>
    </source>
</evidence>
<reference evidence="1 2" key="1">
    <citation type="submission" date="2023-11" db="EMBL/GenBank/DDBJ databases">
        <title>Draft genome sequence of a psychrophilic Clostridium strain from permafrost water brine.</title>
        <authorList>
            <person name="Shcherbakova V.A."/>
            <person name="Trubitsyn V.E."/>
            <person name="Zakharyuk A.G."/>
        </authorList>
    </citation>
    <scope>NUCLEOTIDE SEQUENCE [LARGE SCALE GENOMIC DNA]</scope>
    <source>
        <strain evidence="1 2">14F</strain>
    </source>
</reference>
<comment type="caution">
    <text evidence="1">The sequence shown here is derived from an EMBL/GenBank/DDBJ whole genome shotgun (WGS) entry which is preliminary data.</text>
</comment>
<gene>
    <name evidence="1" type="ORF">SJI18_00440</name>
</gene>
<organism evidence="1 2">
    <name type="scientific">Clostridium frigoriphilum</name>
    <dbReference type="NCBI Taxonomy" id="443253"/>
    <lineage>
        <taxon>Bacteria</taxon>
        <taxon>Bacillati</taxon>
        <taxon>Bacillota</taxon>
        <taxon>Clostridia</taxon>
        <taxon>Eubacteriales</taxon>
        <taxon>Clostridiaceae</taxon>
        <taxon>Clostridium</taxon>
    </lineage>
</organism>
<evidence type="ECO:0000313" key="2">
    <source>
        <dbReference type="Proteomes" id="UP001498469"/>
    </source>
</evidence>
<keyword evidence="2" id="KW-1185">Reference proteome</keyword>
<proteinExistence type="predicted"/>
<accession>A0ABU7UH93</accession>
<protein>
    <submittedName>
        <fullName evidence="1">Uncharacterized protein</fullName>
    </submittedName>
</protein>
<dbReference type="EMBL" id="JAZHFS010000001">
    <property type="protein sequence ID" value="MEF2110772.1"/>
    <property type="molecule type" value="Genomic_DNA"/>
</dbReference>
<dbReference type="Proteomes" id="UP001498469">
    <property type="component" value="Unassembled WGS sequence"/>
</dbReference>
<dbReference type="RefSeq" id="WP_301182921.1">
    <property type="nucleotide sequence ID" value="NZ_JAZHFS010000001.1"/>
</dbReference>